<dbReference type="Gene3D" id="3.30.2310.20">
    <property type="entry name" value="RelE-like"/>
    <property type="match status" value="1"/>
</dbReference>
<dbReference type="InterPro" id="IPR007711">
    <property type="entry name" value="HigB-1"/>
</dbReference>
<proteinExistence type="predicted"/>
<protein>
    <submittedName>
        <fullName evidence="1">Killer protein</fullName>
    </submittedName>
</protein>
<dbReference type="AlphaFoldDB" id="A0A087A5Y8"/>
<dbReference type="eggNOG" id="COG3549">
    <property type="taxonomic scope" value="Bacteria"/>
</dbReference>
<comment type="caution">
    <text evidence="1">The sequence shown here is derived from an EMBL/GenBank/DDBJ whole genome shotgun (WGS) entry which is preliminary data.</text>
</comment>
<organism evidence="1 2">
    <name type="scientific">Bifidobacterium callitrichos DSM 23973</name>
    <dbReference type="NCBI Taxonomy" id="1437609"/>
    <lineage>
        <taxon>Bacteria</taxon>
        <taxon>Bacillati</taxon>
        <taxon>Actinomycetota</taxon>
        <taxon>Actinomycetes</taxon>
        <taxon>Bifidobacteriales</taxon>
        <taxon>Bifidobacteriaceae</taxon>
        <taxon>Bifidobacterium</taxon>
    </lineage>
</organism>
<dbReference type="EMBL" id="JGYS01000009">
    <property type="protein sequence ID" value="KFI54188.1"/>
    <property type="molecule type" value="Genomic_DNA"/>
</dbReference>
<sequence length="92" mass="11160">MRFNDRLLERYWATGRYPPQFPQGLQRVLMRKLQMLDAADYPQALRIPPSNRLEELRGNLSGRYSIRVNKQWRLVFGWDDKEACDVRFEDYH</sequence>
<reference evidence="1 2" key="1">
    <citation type="submission" date="2014-03" db="EMBL/GenBank/DDBJ databases">
        <title>Genomics of Bifidobacteria.</title>
        <authorList>
            <person name="Ventura M."/>
            <person name="Milani C."/>
            <person name="Lugli G.A."/>
        </authorList>
    </citation>
    <scope>NUCLEOTIDE SEQUENCE [LARGE SCALE GENOMIC DNA]</scope>
    <source>
        <strain evidence="1 2">DSM 23973</strain>
    </source>
</reference>
<evidence type="ECO:0000313" key="1">
    <source>
        <dbReference type="EMBL" id="KFI54188.1"/>
    </source>
</evidence>
<accession>A0A087A5Y8</accession>
<dbReference type="Pfam" id="PF05015">
    <property type="entry name" value="HigB-like_toxin"/>
    <property type="match status" value="1"/>
</dbReference>
<dbReference type="RefSeq" id="WP_081887317.1">
    <property type="nucleotide sequence ID" value="NZ_JDUV01000016.1"/>
</dbReference>
<evidence type="ECO:0000313" key="2">
    <source>
        <dbReference type="Proteomes" id="UP000029072"/>
    </source>
</evidence>
<dbReference type="InterPro" id="IPR035093">
    <property type="entry name" value="RelE/ParE_toxin_dom_sf"/>
</dbReference>
<dbReference type="Proteomes" id="UP000029072">
    <property type="component" value="Unassembled WGS sequence"/>
</dbReference>
<dbReference type="SUPFAM" id="SSF143011">
    <property type="entry name" value="RelE-like"/>
    <property type="match status" value="1"/>
</dbReference>
<gene>
    <name evidence="1" type="ORF">BCAL_1578</name>
</gene>
<dbReference type="PANTHER" id="PTHR40266:SF2">
    <property type="entry name" value="TOXIN HIGB-1"/>
    <property type="match status" value="1"/>
</dbReference>
<name>A0A087A5Y8_9BIFI</name>
<dbReference type="PANTHER" id="PTHR40266">
    <property type="entry name" value="TOXIN HIGB-1"/>
    <property type="match status" value="1"/>
</dbReference>
<dbReference type="OrthoDB" id="9801102at2"/>